<reference evidence="2 3" key="1">
    <citation type="journal article" date="2020" name="Genome Biol. Evol.">
        <title>Comparative genomics of Sclerotiniaceae.</title>
        <authorList>
            <person name="Valero Jimenez C.A."/>
            <person name="Steentjes M."/>
            <person name="Scholten O.E."/>
            <person name="Van Kan J.A.L."/>
        </authorList>
    </citation>
    <scope>NUCLEOTIDE SEQUENCE [LARGE SCALE GENOMIC DNA]</scope>
    <source>
        <strain evidence="2 3">B1</strain>
    </source>
</reference>
<evidence type="ECO:0000259" key="1">
    <source>
        <dbReference type="Pfam" id="PF07929"/>
    </source>
</evidence>
<dbReference type="Proteomes" id="UP000783213">
    <property type="component" value="Unassembled WGS sequence"/>
</dbReference>
<gene>
    <name evidence="2" type="ORF">EAE98_006334</name>
</gene>
<evidence type="ECO:0000313" key="3">
    <source>
        <dbReference type="Proteomes" id="UP000783213"/>
    </source>
</evidence>
<evidence type="ECO:0000313" key="2">
    <source>
        <dbReference type="EMBL" id="KAF7926950.1"/>
    </source>
</evidence>
<dbReference type="InterPro" id="IPR024047">
    <property type="entry name" value="MM3350-like_sf"/>
</dbReference>
<sequence length="452" mass="50673">MAKGCVACQNQGGKVLYCGTDCQTKDLPTHKAKCKRGNYILKVDLCPRHITNPRISRTLTCPAIASFADLHDALQVAFDWKNCHLYNFDILDHKEMMGSEHRFVMQPVLCRITNLDTSDNGGFSTYPTEDSKHTRLHQIMDGGLTSGRTIHYMYDFEDGSEHVITCAGRADATTNFVVLGGEGHGCAEDVGGYGGWPNLITAYESDEPTKYQRYLMYWFENTAHNKDPRGLRGVAKYAWDKDEISAILEALDNSYLPAHPTSILLVSLAKESWFDLMYASVLAQLRSKATIREVTEGISAMTCIGEPQNFDAITVTNAAIMESEFVAINQKLVEYAKAGGVLIFGFSMPSLTEPSKFEKLMESYGIDWKFGYCTGETYNINRMADLNEKYSLMPYNMNALCLKNIRPEERVYSGSHHAKNQSPAIFAKYGRSGGRIGWFSDVSGERKRQHCF</sequence>
<comment type="caution">
    <text evidence="2">The sequence shown here is derived from an EMBL/GenBank/DDBJ whole genome shotgun (WGS) entry which is preliminary data.</text>
</comment>
<keyword evidence="3" id="KW-1185">Reference proteome</keyword>
<dbReference type="SUPFAM" id="SSF144232">
    <property type="entry name" value="HIT/MYND zinc finger-like"/>
    <property type="match status" value="1"/>
</dbReference>
<proteinExistence type="predicted"/>
<name>A0ABQ7IKM2_9HELO</name>
<organism evidence="2 3">
    <name type="scientific">Botrytis deweyae</name>
    <dbReference type="NCBI Taxonomy" id="2478750"/>
    <lineage>
        <taxon>Eukaryota</taxon>
        <taxon>Fungi</taxon>
        <taxon>Dikarya</taxon>
        <taxon>Ascomycota</taxon>
        <taxon>Pezizomycotina</taxon>
        <taxon>Leotiomycetes</taxon>
        <taxon>Helotiales</taxon>
        <taxon>Sclerotiniaceae</taxon>
        <taxon>Botrytis</taxon>
    </lineage>
</organism>
<dbReference type="GeneID" id="62233108"/>
<protein>
    <recommendedName>
        <fullName evidence="1">Plasmid pRiA4b Orf3-like domain-containing protein</fullName>
    </recommendedName>
</protein>
<feature type="domain" description="Plasmid pRiA4b Orf3-like" evidence="1">
    <location>
        <begin position="41"/>
        <end position="220"/>
    </location>
</feature>
<dbReference type="EMBL" id="RCSX01000013">
    <property type="protein sequence ID" value="KAF7926950.1"/>
    <property type="molecule type" value="Genomic_DNA"/>
</dbReference>
<dbReference type="Gene3D" id="3.10.290.30">
    <property type="entry name" value="MM3350-like"/>
    <property type="match status" value="1"/>
</dbReference>
<dbReference type="SUPFAM" id="SSF159941">
    <property type="entry name" value="MM3350-like"/>
    <property type="match status" value="1"/>
</dbReference>
<accession>A0ABQ7IKM2</accession>
<dbReference type="RefSeq" id="XP_038809747.1">
    <property type="nucleotide sequence ID" value="XM_038953957.1"/>
</dbReference>
<dbReference type="PANTHER" id="PTHR41878">
    <property type="entry name" value="LEXA REPRESSOR-RELATED"/>
    <property type="match status" value="1"/>
</dbReference>
<dbReference type="Gene3D" id="6.10.140.2220">
    <property type="match status" value="1"/>
</dbReference>
<dbReference type="PANTHER" id="PTHR41878:SF1">
    <property type="entry name" value="TNPR PROTEIN"/>
    <property type="match status" value="1"/>
</dbReference>
<dbReference type="InterPro" id="IPR012912">
    <property type="entry name" value="Plasmid_pRiA4b_Orf3-like"/>
</dbReference>
<dbReference type="Pfam" id="PF07929">
    <property type="entry name" value="PRiA4_ORF3"/>
    <property type="match status" value="1"/>
</dbReference>